<dbReference type="Proteomes" id="UP000054337">
    <property type="component" value="Unassembled WGS sequence"/>
</dbReference>
<evidence type="ECO:0000313" key="3">
    <source>
        <dbReference type="Proteomes" id="UP000054337"/>
    </source>
</evidence>
<dbReference type="AlphaFoldDB" id="W7EIN2"/>
<accession>W7EIN2</accession>
<keyword evidence="3" id="KW-1185">Reference proteome</keyword>
<gene>
    <name evidence="2" type="ORF">COCVIDRAFT_18474</name>
</gene>
<feature type="compositionally biased region" description="Pro residues" evidence="1">
    <location>
        <begin position="177"/>
        <end position="190"/>
    </location>
</feature>
<dbReference type="HOGENOM" id="CLU_1081789_0_0_1"/>
<feature type="compositionally biased region" description="Polar residues" evidence="1">
    <location>
        <begin position="69"/>
        <end position="83"/>
    </location>
</feature>
<dbReference type="GeneID" id="26252196"/>
<proteinExistence type="predicted"/>
<protein>
    <submittedName>
        <fullName evidence="2">Uncharacterized protein</fullName>
    </submittedName>
</protein>
<dbReference type="RefSeq" id="XP_014553657.1">
    <property type="nucleotide sequence ID" value="XM_014698171.1"/>
</dbReference>
<feature type="region of interest" description="Disordered" evidence="1">
    <location>
        <begin position="69"/>
        <end position="196"/>
    </location>
</feature>
<evidence type="ECO:0000256" key="1">
    <source>
        <dbReference type="SAM" id="MobiDB-lite"/>
    </source>
</evidence>
<sequence length="206" mass="22476">MAPALGRIEGVDGACLENENENEKEREGGKRLCLKKKLVQASRVHMSMWMEWTLLQQSVIVDSYSKYTRPTSAAPSLSPTHAAQQQSSQQPQPQPPSQQHANRRRAVDRERVSCAPKKAASRASRESRVERERAHGRVRATGPRQSHGQKPKTSKGSSQRQPPAHAPSAISDAAPHQPTPSQPAPAPAPTTCPALPCPALHVCTRM</sequence>
<reference evidence="2 3" key="1">
    <citation type="journal article" date="2013" name="PLoS Genet.">
        <title>Comparative genome structure, secondary metabolite, and effector coding capacity across Cochliobolus pathogens.</title>
        <authorList>
            <person name="Condon B.J."/>
            <person name="Leng Y."/>
            <person name="Wu D."/>
            <person name="Bushley K.E."/>
            <person name="Ohm R.A."/>
            <person name="Otillar R."/>
            <person name="Martin J."/>
            <person name="Schackwitz W."/>
            <person name="Grimwood J."/>
            <person name="MohdZainudin N."/>
            <person name="Xue C."/>
            <person name="Wang R."/>
            <person name="Manning V.A."/>
            <person name="Dhillon B."/>
            <person name="Tu Z.J."/>
            <person name="Steffenson B.J."/>
            <person name="Salamov A."/>
            <person name="Sun H."/>
            <person name="Lowry S."/>
            <person name="LaButti K."/>
            <person name="Han J."/>
            <person name="Copeland A."/>
            <person name="Lindquist E."/>
            <person name="Barry K."/>
            <person name="Schmutz J."/>
            <person name="Baker S.E."/>
            <person name="Ciuffetti L.M."/>
            <person name="Grigoriev I.V."/>
            <person name="Zhong S."/>
            <person name="Turgeon B.G."/>
        </authorList>
    </citation>
    <scope>NUCLEOTIDE SEQUENCE [LARGE SCALE GENOMIC DNA]</scope>
    <source>
        <strain evidence="2 3">FI3</strain>
    </source>
</reference>
<dbReference type="EMBL" id="KI968773">
    <property type="protein sequence ID" value="EUN24102.1"/>
    <property type="molecule type" value="Genomic_DNA"/>
</dbReference>
<evidence type="ECO:0000313" key="2">
    <source>
        <dbReference type="EMBL" id="EUN24102.1"/>
    </source>
</evidence>
<feature type="compositionally biased region" description="Basic and acidic residues" evidence="1">
    <location>
        <begin position="123"/>
        <end position="135"/>
    </location>
</feature>
<organism evidence="2 3">
    <name type="scientific">Bipolaris victoriae (strain FI3)</name>
    <name type="common">Victoria blight of oats agent</name>
    <name type="synonym">Cochliobolus victoriae</name>
    <dbReference type="NCBI Taxonomy" id="930091"/>
    <lineage>
        <taxon>Eukaryota</taxon>
        <taxon>Fungi</taxon>
        <taxon>Dikarya</taxon>
        <taxon>Ascomycota</taxon>
        <taxon>Pezizomycotina</taxon>
        <taxon>Dothideomycetes</taxon>
        <taxon>Pleosporomycetidae</taxon>
        <taxon>Pleosporales</taxon>
        <taxon>Pleosporineae</taxon>
        <taxon>Pleosporaceae</taxon>
        <taxon>Bipolaris</taxon>
    </lineage>
</organism>
<name>W7EIN2_BIPV3</name>